<feature type="binding site" evidence="4">
    <location>
        <position position="214"/>
    </location>
    <ligand>
        <name>1D-myo-inositol 2-(L-cysteinylamino)-2-deoxy-alpha-D-glucopyranoside</name>
        <dbReference type="ChEBI" id="CHEBI:58887"/>
    </ligand>
</feature>
<keyword evidence="1 4" id="KW-0808">Transferase</keyword>
<dbReference type="Gene3D" id="3.40.630.30">
    <property type="match status" value="1"/>
</dbReference>
<dbReference type="PANTHER" id="PTHR43617:SF31">
    <property type="entry name" value="MYCOTHIOL ACETYLTRANSFERASE"/>
    <property type="match status" value="1"/>
</dbReference>
<dbReference type="EMBL" id="VRMG01000002">
    <property type="protein sequence ID" value="TXN32667.1"/>
    <property type="molecule type" value="Genomic_DNA"/>
</dbReference>
<feature type="binding site" evidence="4">
    <location>
        <begin position="257"/>
        <end position="262"/>
    </location>
    <ligand>
        <name>acetyl-CoA</name>
        <dbReference type="ChEBI" id="CHEBI:57288"/>
        <label>2</label>
    </ligand>
</feature>
<name>A0A5C8UWG0_9MICO</name>
<feature type="binding site" evidence="4">
    <location>
        <position position="42"/>
    </location>
    <ligand>
        <name>1D-myo-inositol 2-(L-cysteinylamino)-2-deoxy-alpha-D-glucopyranoside</name>
        <dbReference type="ChEBI" id="CHEBI:58887"/>
    </ligand>
</feature>
<dbReference type="GO" id="GO:0010125">
    <property type="term" value="P:mycothiol biosynthetic process"/>
    <property type="evidence" value="ECO:0007669"/>
    <property type="project" value="UniProtKB-UniRule"/>
</dbReference>
<dbReference type="PROSITE" id="PS51186">
    <property type="entry name" value="GNAT"/>
    <property type="match status" value="1"/>
</dbReference>
<feature type="binding site" evidence="4">
    <location>
        <position position="207"/>
    </location>
    <ligand>
        <name>1D-myo-inositol 2-(L-cysteinylamino)-2-deoxy-alpha-D-glucopyranoside</name>
        <dbReference type="ChEBI" id="CHEBI:58887"/>
    </ligand>
</feature>
<evidence type="ECO:0000256" key="2">
    <source>
        <dbReference type="ARBA" id="ARBA00022737"/>
    </source>
</evidence>
<dbReference type="Proteomes" id="UP000321379">
    <property type="component" value="Unassembled WGS sequence"/>
</dbReference>
<dbReference type="InterPro" id="IPR000182">
    <property type="entry name" value="GNAT_dom"/>
</dbReference>
<evidence type="ECO:0000256" key="5">
    <source>
        <dbReference type="SAM" id="MobiDB-lite"/>
    </source>
</evidence>
<comment type="function">
    <text evidence="4">Catalyzes the transfer of acetyl from acetyl-CoA to desacetylmycothiol (Cys-GlcN-Ins) to form mycothiol.</text>
</comment>
<dbReference type="InterPro" id="IPR050276">
    <property type="entry name" value="MshD_Acetyltransferase"/>
</dbReference>
<comment type="similarity">
    <text evidence="4">Belongs to the acetyltransferase family. MshD subfamily.</text>
</comment>
<accession>A0A5C8UWG0</accession>
<feature type="binding site" evidence="4">
    <location>
        <position position="167"/>
    </location>
    <ligand>
        <name>1D-myo-inositol 2-(L-cysteinylamino)-2-deoxy-alpha-D-glucopyranoside</name>
        <dbReference type="ChEBI" id="CHEBI:58887"/>
    </ligand>
</feature>
<dbReference type="PIRSF" id="PIRSF021524">
    <property type="entry name" value="MSH_acetyltransferase"/>
    <property type="match status" value="1"/>
</dbReference>
<keyword evidence="2 4" id="KW-0677">Repeat</keyword>
<dbReference type="CDD" id="cd04301">
    <property type="entry name" value="NAT_SF"/>
    <property type="match status" value="1"/>
</dbReference>
<keyword evidence="8" id="KW-1185">Reference proteome</keyword>
<dbReference type="GO" id="GO:0008999">
    <property type="term" value="F:protein-N-terminal-alanine acetyltransferase activity"/>
    <property type="evidence" value="ECO:0007669"/>
    <property type="project" value="TreeGrafter"/>
</dbReference>
<dbReference type="HAMAP" id="MF_01698">
    <property type="entry name" value="MshD"/>
    <property type="match status" value="1"/>
</dbReference>
<feature type="region of interest" description="Disordered" evidence="5">
    <location>
        <begin position="1"/>
        <end position="20"/>
    </location>
</feature>
<feature type="binding site" evidence="4">
    <location>
        <position position="252"/>
    </location>
    <ligand>
        <name>1D-myo-inositol 2-(L-cysteinylamino)-2-deoxy-alpha-D-glucopyranoside</name>
        <dbReference type="ChEBI" id="CHEBI:58887"/>
    </ligand>
</feature>
<keyword evidence="3 4" id="KW-0012">Acyltransferase</keyword>
<dbReference type="EC" id="2.3.1.189" evidence="4"/>
<organism evidence="7 8">
    <name type="scientific">Lacisediminihabitans profunda</name>
    <dbReference type="NCBI Taxonomy" id="2594790"/>
    <lineage>
        <taxon>Bacteria</taxon>
        <taxon>Bacillati</taxon>
        <taxon>Actinomycetota</taxon>
        <taxon>Actinomycetes</taxon>
        <taxon>Micrococcales</taxon>
        <taxon>Microbacteriaceae</taxon>
        <taxon>Lacisediminihabitans</taxon>
    </lineage>
</organism>
<feature type="binding site" evidence="4">
    <location>
        <begin position="218"/>
        <end position="220"/>
    </location>
    <ligand>
        <name>acetyl-CoA</name>
        <dbReference type="ChEBI" id="CHEBI:57288"/>
        <label>2</label>
    </ligand>
</feature>
<dbReference type="Pfam" id="PF00583">
    <property type="entry name" value="Acetyltransf_1"/>
    <property type="match status" value="1"/>
</dbReference>
<dbReference type="GO" id="GO:0035447">
    <property type="term" value="F:mycothiol synthase activity"/>
    <property type="evidence" value="ECO:0007669"/>
    <property type="project" value="UniProtKB-UniRule"/>
</dbReference>
<comment type="caution">
    <text evidence="7">The sequence shown here is derived from an EMBL/GenBank/DDBJ whole genome shotgun (WGS) entry which is preliminary data.</text>
</comment>
<evidence type="ECO:0000259" key="6">
    <source>
        <dbReference type="PROSITE" id="PS51186"/>
    </source>
</evidence>
<dbReference type="NCBIfam" id="TIGR03448">
    <property type="entry name" value="mycothiol_MshD"/>
    <property type="match status" value="1"/>
</dbReference>
<dbReference type="SUPFAM" id="SSF55729">
    <property type="entry name" value="Acyl-CoA N-acyltransferases (Nat)"/>
    <property type="match status" value="1"/>
</dbReference>
<proteinExistence type="inferred from homology"/>
<sequence>MTPNDLPSPSRPERADPASAEPFLRALIQQATWQDGQPPFSDQSLVGLRGGSRELLLLDEVAAAILSSTEAEFVVAPDARGRGNGTTMLEAILAARPGTLRIWAHGDHPAARSLARSHGFEPVRELLQLRAPVVAPARAVPVEPFRPGVDDEEWLRLNARAFATHPEQGRVSQSDLDALLAEPWFDPADFLLLRDGDGVIVGYCWLKIEGSVGEFYVVGVDPDRQGEGIGRRLMDAGFARLAARGIHTAALYVEADNVPALRLYRPLGFVDHSIDIQYARAT</sequence>
<dbReference type="InterPro" id="IPR016181">
    <property type="entry name" value="Acyl_CoA_acyltransferase"/>
</dbReference>
<dbReference type="AlphaFoldDB" id="A0A5C8UWG0"/>
<evidence type="ECO:0000256" key="3">
    <source>
        <dbReference type="ARBA" id="ARBA00023315"/>
    </source>
</evidence>
<feature type="domain" description="N-acetyltransferase" evidence="6">
    <location>
        <begin position="140"/>
        <end position="282"/>
    </location>
</feature>
<dbReference type="PANTHER" id="PTHR43617">
    <property type="entry name" value="L-AMINO ACID N-ACETYLTRANSFERASE"/>
    <property type="match status" value="1"/>
</dbReference>
<dbReference type="RefSeq" id="WP_147781764.1">
    <property type="nucleotide sequence ID" value="NZ_VRMG01000002.1"/>
</dbReference>
<evidence type="ECO:0000313" key="8">
    <source>
        <dbReference type="Proteomes" id="UP000321379"/>
    </source>
</evidence>
<protein>
    <recommendedName>
        <fullName evidence="4">Mycothiol acetyltransferase</fullName>
        <shortName evidence="4">MSH acetyltransferase</shortName>
        <ecNumber evidence="4">2.3.1.189</ecNumber>
    </recommendedName>
    <alternativeName>
        <fullName evidence="4">Mycothiol synthase</fullName>
    </alternativeName>
</protein>
<evidence type="ECO:0000256" key="1">
    <source>
        <dbReference type="ARBA" id="ARBA00022679"/>
    </source>
</evidence>
<feature type="binding site" evidence="4">
    <location>
        <begin position="225"/>
        <end position="231"/>
    </location>
    <ligand>
        <name>acetyl-CoA</name>
        <dbReference type="ChEBI" id="CHEBI:57288"/>
        <label>2</label>
    </ligand>
</feature>
<evidence type="ECO:0000256" key="4">
    <source>
        <dbReference type="HAMAP-Rule" id="MF_01698"/>
    </source>
</evidence>
<evidence type="ECO:0000313" key="7">
    <source>
        <dbReference type="EMBL" id="TXN32667.1"/>
    </source>
</evidence>
<reference evidence="7 8" key="1">
    <citation type="submission" date="2019-08" db="EMBL/GenBank/DDBJ databases">
        <title>Bacterial whole genome sequence for Glaciihabitans sp. CHu50b-6-2.</title>
        <authorList>
            <person name="Jin L."/>
        </authorList>
    </citation>
    <scope>NUCLEOTIDE SEQUENCE [LARGE SCALE GENOMIC DNA]</scope>
    <source>
        <strain evidence="7 8">CHu50b-6-2</strain>
    </source>
</reference>
<comment type="subunit">
    <text evidence="4">Monomer.</text>
</comment>
<comment type="catalytic activity">
    <reaction evidence="4">
        <text>1D-myo-inositol 2-(L-cysteinylamino)-2-deoxy-alpha-D-glucopyranoside + acetyl-CoA = mycothiol + CoA + H(+)</text>
        <dbReference type="Rhea" id="RHEA:26172"/>
        <dbReference type="ChEBI" id="CHEBI:15378"/>
        <dbReference type="ChEBI" id="CHEBI:16768"/>
        <dbReference type="ChEBI" id="CHEBI:57287"/>
        <dbReference type="ChEBI" id="CHEBI:57288"/>
        <dbReference type="ChEBI" id="CHEBI:58887"/>
        <dbReference type="EC" id="2.3.1.189"/>
    </reaction>
</comment>
<dbReference type="InterPro" id="IPR017813">
    <property type="entry name" value="Mycothiol_AcTrfase"/>
</dbReference>
<comment type="caution">
    <text evidence="4">Lacks conserved residue(s) required for the propagation of feature annotation.</text>
</comment>
<gene>
    <name evidence="4 7" type="primary">mshD</name>
    <name evidence="7" type="ORF">FVP33_00920</name>
</gene>